<dbReference type="SUPFAM" id="SSF48350">
    <property type="entry name" value="GTPase activation domain, GAP"/>
    <property type="match status" value="1"/>
</dbReference>
<name>A0A642UVC2_DIURU</name>
<feature type="domain" description="Rho-GAP" evidence="9">
    <location>
        <begin position="1008"/>
        <end position="1220"/>
    </location>
</feature>
<organism evidence="10 11">
    <name type="scientific">Diutina rugosa</name>
    <name type="common">Yeast</name>
    <name type="synonym">Candida rugosa</name>
    <dbReference type="NCBI Taxonomy" id="5481"/>
    <lineage>
        <taxon>Eukaryota</taxon>
        <taxon>Fungi</taxon>
        <taxon>Dikarya</taxon>
        <taxon>Ascomycota</taxon>
        <taxon>Saccharomycotina</taxon>
        <taxon>Pichiomycetes</taxon>
        <taxon>Debaryomycetaceae</taxon>
        <taxon>Diutina</taxon>
    </lineage>
</organism>
<dbReference type="SMART" id="SM00132">
    <property type="entry name" value="LIM"/>
    <property type="match status" value="3"/>
</dbReference>
<evidence type="ECO:0000313" key="11">
    <source>
        <dbReference type="Proteomes" id="UP000449547"/>
    </source>
</evidence>
<evidence type="ECO:0000256" key="3">
    <source>
        <dbReference type="ARBA" id="ARBA00022737"/>
    </source>
</evidence>
<dbReference type="PANTHER" id="PTHR24215">
    <property type="entry name" value="RHO-GTPASE-ACTIVATING PROTEIN LRG1"/>
    <property type="match status" value="1"/>
</dbReference>
<feature type="compositionally biased region" description="Pro residues" evidence="7">
    <location>
        <begin position="1"/>
        <end position="13"/>
    </location>
</feature>
<feature type="region of interest" description="Disordered" evidence="7">
    <location>
        <begin position="793"/>
        <end position="812"/>
    </location>
</feature>
<evidence type="ECO:0000259" key="8">
    <source>
        <dbReference type="PROSITE" id="PS50023"/>
    </source>
</evidence>
<comment type="caution">
    <text evidence="10">The sequence shown here is derived from an EMBL/GenBank/DDBJ whole genome shotgun (WGS) entry which is preliminary data.</text>
</comment>
<dbReference type="GeneID" id="54779794"/>
<protein>
    <submittedName>
        <fullName evidence="10">Uncharacterized protein</fullName>
    </submittedName>
</protein>
<dbReference type="OrthoDB" id="20689at2759"/>
<dbReference type="GO" id="GO:0030036">
    <property type="term" value="P:actin cytoskeleton organization"/>
    <property type="evidence" value="ECO:0007669"/>
    <property type="project" value="TreeGrafter"/>
</dbReference>
<sequence length="1303" mass="145912">MPNPSPSAPPAANPPMDEFDFGTTPSPPPTRASHRHSMAISPIAPTISATDDPLAPSEAHTRKPVSQPYGFQFYTTPADRGPAGPRPPQAAAAPPPTARPRQHSNPNPKIHIHKPTSSSSVPTTSSTTTTTNNTQSSWSERSTPGPDVSAASSSDTSRDLSREATKDSTPRPRAPPLVQQTSSSVIPQLLPPTQTTTAPSAPNNTLSTNTTNNPSRRRSVRKKSRKVCHACKGEITGQFVRALNLPFHVDCFCCHQCNKPCSAKFFPYELSPGDESSLVALCEYDYFKRLDLICFTCNKALRGPYITALGNKYHLEHFKCAVCHKVFEADESYYEHDNNIYCHFHYSRQFAAKCEGCHSSIVKQFVELYRGGRNQQWHPECYMVHKFWNVSIETDQVGLKQKYGILHPQQVLNDLKQGNAGDDDPKLLYAIESQIEIVVMQCWLTLSGYEEATAANISDMLLNAHISNQAQGILATGKLILNVEILFKAMDRVLALQQSERVQQTIEPPSDSEDDHVPFQQLRKEPRNISGKIMSYLAILRKSVHISQSGTLSTELLSVITGCAHYLKLLIRTGLYNALAVNRMLGSTEAIDAFLGVMRSHEQLSDDVGDRVNSPVDDSKLSFIAQKLAVPPNSTDACTSCQKSIEKSCIRHREHNKRWHPQCFNCGNCHRPIPSSEYAQAGYDTAASVALCRNCVEEHTGGFDRVTDLEQLVYLLKIALARSRAAMKVNFGGIAAEQQRVLRQLSVSKHGDEAVEGYTKTLDDVTRLRARRQSHKLSGSIKQNARRSVIVEAPEADKAKRDQDDELSVSELGQRKVSQTSLLSYNALTPEDDQFNLKGKPVLKIREEEGTHQAHLDRTTDMLKNEKSLTLDDIPRIVAAEQAREQRPNAYKHHNSLYQRSKPLKPVRAHSGKDQINPTSHLNEILGQESEPAVPEAPVTKKRTYYSELSKEEHWVMRHIAIEAFCHSFGTSRDELLPIIQTKKPQTFWEKLRFGAEKTPKDQGVFAVELVDLTKKYGTDSDLGVGPCKLRIPIFVDDVISALKQKDMSVEGIFRLNGNIKKLRELTDAINKSPDRSPDFANQSAVQLAALMKKWLRELPNPLLTFGLYDLWILSQHQKSAGLRKRVLQLCYCMLPRSHRNLVEVLLYFFSWVASFAEIDEETGSKMDIHNLATVIAPNVLFAKPAAGSSPEDGIHVRGEGFFYAIEVLNQMIEQHEELSMVPHDLMTFYEKCGFDKTETLSTKEICARIDKTLKEHPKPFERTVSLLAQEDDSYDEFPEVRSNYVLRGNTQRVEQSAEGQMY</sequence>
<evidence type="ECO:0000256" key="5">
    <source>
        <dbReference type="ARBA" id="ARBA00023242"/>
    </source>
</evidence>
<dbReference type="OMA" id="WQMQSSV"/>
<feature type="compositionally biased region" description="Basic and acidic residues" evidence="7">
    <location>
        <begin position="156"/>
        <end position="170"/>
    </location>
</feature>
<dbReference type="GO" id="GO:0030695">
    <property type="term" value="F:GTPase regulator activity"/>
    <property type="evidence" value="ECO:0007669"/>
    <property type="project" value="UniProtKB-ARBA"/>
</dbReference>
<evidence type="ECO:0000259" key="9">
    <source>
        <dbReference type="PROSITE" id="PS50238"/>
    </source>
</evidence>
<comment type="subcellular location">
    <subcellularLocation>
        <location evidence="1">Nucleus</location>
    </subcellularLocation>
</comment>
<dbReference type="GO" id="GO:0005634">
    <property type="term" value="C:nucleus"/>
    <property type="evidence" value="ECO:0007669"/>
    <property type="project" value="UniProtKB-SubCell"/>
</dbReference>
<dbReference type="Proteomes" id="UP000449547">
    <property type="component" value="Unassembled WGS sequence"/>
</dbReference>
<feature type="region of interest" description="Disordered" evidence="7">
    <location>
        <begin position="1"/>
        <end position="221"/>
    </location>
</feature>
<keyword evidence="3" id="KW-0677">Repeat</keyword>
<feature type="compositionally biased region" description="Low complexity" evidence="7">
    <location>
        <begin position="187"/>
        <end position="214"/>
    </location>
</feature>
<dbReference type="SUPFAM" id="SSF57716">
    <property type="entry name" value="Glucocorticoid receptor-like (DNA-binding domain)"/>
    <property type="match status" value="3"/>
</dbReference>
<dbReference type="Gene3D" id="1.10.555.10">
    <property type="entry name" value="Rho GTPase activation protein"/>
    <property type="match status" value="1"/>
</dbReference>
<evidence type="ECO:0000256" key="6">
    <source>
        <dbReference type="PROSITE-ProRule" id="PRU00125"/>
    </source>
</evidence>
<proteinExistence type="predicted"/>
<keyword evidence="4 6" id="KW-0862">Zinc</keyword>
<evidence type="ECO:0000256" key="4">
    <source>
        <dbReference type="ARBA" id="ARBA00022833"/>
    </source>
</evidence>
<keyword evidence="2 6" id="KW-0479">Metal-binding</keyword>
<dbReference type="PROSITE" id="PS50023">
    <property type="entry name" value="LIM_DOMAIN_2"/>
    <property type="match status" value="3"/>
</dbReference>
<dbReference type="InterPro" id="IPR008936">
    <property type="entry name" value="Rho_GTPase_activation_prot"/>
</dbReference>
<feature type="compositionally biased region" description="Low complexity" evidence="7">
    <location>
        <begin position="116"/>
        <end position="139"/>
    </location>
</feature>
<keyword evidence="6" id="KW-0440">LIM domain</keyword>
<dbReference type="SMART" id="SM00324">
    <property type="entry name" value="RhoGAP"/>
    <property type="match status" value="1"/>
</dbReference>
<dbReference type="PROSITE" id="PS00478">
    <property type="entry name" value="LIM_DOMAIN_1"/>
    <property type="match status" value="2"/>
</dbReference>
<dbReference type="Pfam" id="PF00620">
    <property type="entry name" value="RhoGAP"/>
    <property type="match status" value="1"/>
</dbReference>
<feature type="domain" description="LIM zinc-binding" evidence="8">
    <location>
        <begin position="226"/>
        <end position="289"/>
    </location>
</feature>
<evidence type="ECO:0000313" key="10">
    <source>
        <dbReference type="EMBL" id="KAA8906199.1"/>
    </source>
</evidence>
<dbReference type="CDD" id="cd09391">
    <property type="entry name" value="LIM1_Lrg1p_like"/>
    <property type="match status" value="1"/>
</dbReference>
<dbReference type="CDD" id="cd09392">
    <property type="entry name" value="LIM2_Lrg1p_like"/>
    <property type="match status" value="1"/>
</dbReference>
<dbReference type="GO" id="GO:0007165">
    <property type="term" value="P:signal transduction"/>
    <property type="evidence" value="ECO:0007669"/>
    <property type="project" value="InterPro"/>
</dbReference>
<dbReference type="InterPro" id="IPR000198">
    <property type="entry name" value="RhoGAP_dom"/>
</dbReference>
<feature type="domain" description="LIM zinc-binding" evidence="8">
    <location>
        <begin position="636"/>
        <end position="702"/>
    </location>
</feature>
<gene>
    <name evidence="10" type="ORF">DIURU_001141</name>
</gene>
<feature type="domain" description="LIM zinc-binding" evidence="8">
    <location>
        <begin position="292"/>
        <end position="352"/>
    </location>
</feature>
<dbReference type="VEuPathDB" id="FungiDB:DIURU_001141"/>
<dbReference type="Pfam" id="PF00412">
    <property type="entry name" value="LIM"/>
    <property type="match status" value="3"/>
</dbReference>
<dbReference type="GO" id="GO:0046872">
    <property type="term" value="F:metal ion binding"/>
    <property type="evidence" value="ECO:0007669"/>
    <property type="project" value="UniProtKB-KW"/>
</dbReference>
<accession>A0A642UVC2</accession>
<evidence type="ECO:0000256" key="2">
    <source>
        <dbReference type="ARBA" id="ARBA00022723"/>
    </source>
</evidence>
<dbReference type="PROSITE" id="PS50238">
    <property type="entry name" value="RHOGAP"/>
    <property type="match status" value="1"/>
</dbReference>
<evidence type="ECO:0000256" key="7">
    <source>
        <dbReference type="SAM" id="MobiDB-lite"/>
    </source>
</evidence>
<dbReference type="EMBL" id="SWFT01000036">
    <property type="protein sequence ID" value="KAA8906199.1"/>
    <property type="molecule type" value="Genomic_DNA"/>
</dbReference>
<evidence type="ECO:0000256" key="1">
    <source>
        <dbReference type="ARBA" id="ARBA00004123"/>
    </source>
</evidence>
<dbReference type="RefSeq" id="XP_034014019.1">
    <property type="nucleotide sequence ID" value="XM_034153653.1"/>
</dbReference>
<keyword evidence="11" id="KW-1185">Reference proteome</keyword>
<keyword evidence="5" id="KW-0539">Nucleus</keyword>
<dbReference type="Gene3D" id="2.10.110.10">
    <property type="entry name" value="Cysteine Rich Protein"/>
    <property type="match status" value="4"/>
</dbReference>
<dbReference type="InterPro" id="IPR001781">
    <property type="entry name" value="Znf_LIM"/>
</dbReference>
<feature type="compositionally biased region" description="Pro residues" evidence="7">
    <location>
        <begin position="84"/>
        <end position="98"/>
    </location>
</feature>
<dbReference type="GO" id="GO:0005737">
    <property type="term" value="C:cytoplasm"/>
    <property type="evidence" value="ECO:0007669"/>
    <property type="project" value="TreeGrafter"/>
</dbReference>
<dbReference type="PANTHER" id="PTHR24215:SF10">
    <property type="entry name" value="RHO-GTPASE-ACTIVATING PROTEIN LRG1"/>
    <property type="match status" value="1"/>
</dbReference>
<reference evidence="10 11" key="1">
    <citation type="submission" date="2019-07" db="EMBL/GenBank/DDBJ databases">
        <title>Genome assembly of two rare yeast pathogens: Diutina rugosa and Trichomonascus ciferrii.</title>
        <authorList>
            <person name="Mixao V."/>
            <person name="Saus E."/>
            <person name="Hansen A."/>
            <person name="Lass-Flor C."/>
            <person name="Gabaldon T."/>
        </authorList>
    </citation>
    <scope>NUCLEOTIDE SEQUENCE [LARGE SCALE GENOMIC DNA]</scope>
    <source>
        <strain evidence="10 11">CBS 613</strain>
    </source>
</reference>